<gene>
    <name evidence="2" type="ORF">DP107_11465</name>
</gene>
<feature type="region of interest" description="Disordered" evidence="1">
    <location>
        <begin position="241"/>
        <end position="262"/>
    </location>
</feature>
<reference evidence="2 3" key="1">
    <citation type="submission" date="2018-06" db="EMBL/GenBank/DDBJ databases">
        <title>Natronomonas sp. F16-60 a new haloarchaeon isolated from a solar saltern of Isla Cristina, Huelva, Spain.</title>
        <authorList>
            <person name="Duran-Viseras A."/>
            <person name="Sanchez-Porro C."/>
            <person name="Ventosa A."/>
        </authorList>
    </citation>
    <scope>NUCLEOTIDE SEQUENCE [LARGE SCALE GENOMIC DNA]</scope>
    <source>
        <strain evidence="2 3">F16-60</strain>
    </source>
</reference>
<evidence type="ECO:0000313" key="3">
    <source>
        <dbReference type="Proteomes" id="UP000319894"/>
    </source>
</evidence>
<comment type="caution">
    <text evidence="2">The sequence shown here is derived from an EMBL/GenBank/DDBJ whole genome shotgun (WGS) entry which is preliminary data.</text>
</comment>
<keyword evidence="3" id="KW-1185">Reference proteome</keyword>
<evidence type="ECO:0000256" key="1">
    <source>
        <dbReference type="SAM" id="MobiDB-lite"/>
    </source>
</evidence>
<dbReference type="Proteomes" id="UP000319894">
    <property type="component" value="Unassembled WGS sequence"/>
</dbReference>
<dbReference type="EMBL" id="QMDX01000006">
    <property type="protein sequence ID" value="TSD13777.1"/>
    <property type="molecule type" value="Genomic_DNA"/>
</dbReference>
<protein>
    <submittedName>
        <fullName evidence="2">Uncharacterized protein</fullName>
    </submittedName>
</protein>
<proteinExistence type="predicted"/>
<dbReference type="InParanoid" id="A0A554N8Q4"/>
<accession>A0A554N8Q4</accession>
<organism evidence="2 3">
    <name type="scientific">Haloglomus irregulare</name>
    <dbReference type="NCBI Taxonomy" id="2234134"/>
    <lineage>
        <taxon>Archaea</taxon>
        <taxon>Methanobacteriati</taxon>
        <taxon>Methanobacteriota</taxon>
        <taxon>Stenosarchaea group</taxon>
        <taxon>Halobacteria</taxon>
        <taxon>Halobacteriales</taxon>
        <taxon>Natronomonadaceae</taxon>
        <taxon>Haloglomus</taxon>
    </lineage>
</organism>
<dbReference type="RefSeq" id="WP_144262298.1">
    <property type="nucleotide sequence ID" value="NZ_QMDX01000006.1"/>
</dbReference>
<dbReference type="AlphaFoldDB" id="A0A554N8Q4"/>
<dbReference type="OrthoDB" id="17710at2157"/>
<name>A0A554N8Q4_9EURY</name>
<sequence>MIVVRTDDFEVYHGVVTELRERGVSFTTLDAAADEQLPEGTEALIVGPDEEVSVEDPVEFVRADPDDPRAAVDHALRLLRGGGERTVVGVDPGERPGVAVLSSGTVVAAFAVPVDDAADVVAEELAEAGGPDPVVRVGDGARLQGSRIIDALPDDVRVELVDETGTTPYLGQGARGMGDVLAAVNIAHIEGEPVDSRDVEPTAGEIRVVKTRSREVSPENRELPDDLARRVALGELDVEAALAEHREGTASGGTDDADGDGD</sequence>
<evidence type="ECO:0000313" key="2">
    <source>
        <dbReference type="EMBL" id="TSD13777.1"/>
    </source>
</evidence>